<reference evidence="2 3" key="1">
    <citation type="submission" date="2014-08" db="EMBL/GenBank/DDBJ databases">
        <title>Genome sequence of Tetragenococcus muriaticus.</title>
        <authorList>
            <person name="Chuea-nongthon C."/>
            <person name="Rodtong S."/>
            <person name="Yongsawatdigul J."/>
            <person name="Steele J.L."/>
            <person name="Liu X.-y."/>
            <person name="Speers J."/>
            <person name="Glasner J.D."/>
            <person name="Neeno-Eckwall E.C."/>
        </authorList>
    </citation>
    <scope>NUCLEOTIDE SEQUENCE [LARGE SCALE GENOMIC DNA]</scope>
    <source>
        <strain evidence="2 3">3MR10-3</strain>
    </source>
</reference>
<keyword evidence="1" id="KW-0812">Transmembrane</keyword>
<evidence type="ECO:0000313" key="2">
    <source>
        <dbReference type="EMBL" id="KFN89491.1"/>
    </source>
</evidence>
<dbReference type="RefSeq" id="WP_156096415.1">
    <property type="nucleotide sequence ID" value="NZ_JPVT01000215.1"/>
</dbReference>
<dbReference type="PATRIC" id="fig|1302648.3.peg.1946"/>
<dbReference type="AlphaFoldDB" id="A0A091BV31"/>
<proteinExistence type="predicted"/>
<evidence type="ECO:0000313" key="3">
    <source>
        <dbReference type="Proteomes" id="UP000029381"/>
    </source>
</evidence>
<dbReference type="GO" id="GO:0016740">
    <property type="term" value="F:transferase activity"/>
    <property type="evidence" value="ECO:0007669"/>
    <property type="project" value="UniProtKB-KW"/>
</dbReference>
<evidence type="ECO:0000256" key="1">
    <source>
        <dbReference type="SAM" id="Phobius"/>
    </source>
</evidence>
<dbReference type="EMBL" id="JPVT01000215">
    <property type="protein sequence ID" value="KFN89491.1"/>
    <property type="molecule type" value="Genomic_DNA"/>
</dbReference>
<dbReference type="Proteomes" id="UP000029381">
    <property type="component" value="Unassembled WGS sequence"/>
</dbReference>
<feature type="transmembrane region" description="Helical" evidence="1">
    <location>
        <begin position="6"/>
        <end position="27"/>
    </location>
</feature>
<sequence>MPIPIFFVGLLQGSWKLGVLQLFFLLIDTIIYYPFFKVADDALYEEEISNEN</sequence>
<accession>A0A091BV31</accession>
<name>A0A091BV31_9ENTE</name>
<organism evidence="2 3">
    <name type="scientific">Tetragenococcus muriaticus 3MR10-3</name>
    <dbReference type="NCBI Taxonomy" id="1302648"/>
    <lineage>
        <taxon>Bacteria</taxon>
        <taxon>Bacillati</taxon>
        <taxon>Bacillota</taxon>
        <taxon>Bacilli</taxon>
        <taxon>Lactobacillales</taxon>
        <taxon>Enterococcaceae</taxon>
        <taxon>Tetragenococcus</taxon>
    </lineage>
</organism>
<keyword evidence="2" id="KW-0808">Transferase</keyword>
<dbReference type="EC" id="2.7.1.69" evidence="2"/>
<keyword evidence="1" id="KW-1133">Transmembrane helix</keyword>
<keyword evidence="1" id="KW-0472">Membrane</keyword>
<keyword evidence="3" id="KW-1185">Reference proteome</keyword>
<gene>
    <name evidence="2" type="ORF">TMU3MR103_1986</name>
</gene>
<comment type="caution">
    <text evidence="2">The sequence shown here is derived from an EMBL/GenBank/DDBJ whole genome shotgun (WGS) entry which is preliminary data.</text>
</comment>
<protein>
    <submittedName>
        <fullName evidence="2">PTS system cellobiose-specific IIC component</fullName>
        <ecNumber evidence="2">2.7.1.69</ecNumber>
    </submittedName>
</protein>